<dbReference type="PANTHER" id="PTHR33525:SF4">
    <property type="entry name" value="CYCLIC DI-GMP PHOSPHODIESTERASE CDGJ"/>
    <property type="match status" value="1"/>
</dbReference>
<evidence type="ECO:0000313" key="2">
    <source>
        <dbReference type="EMBL" id="BDQ32558.1"/>
    </source>
</evidence>
<evidence type="ECO:0000313" key="3">
    <source>
        <dbReference type="Proteomes" id="UP001061361"/>
    </source>
</evidence>
<name>A0ABN6RQJ0_9BACT</name>
<dbReference type="InterPro" id="IPR052340">
    <property type="entry name" value="RNase_Y/CdgJ"/>
</dbReference>
<organism evidence="2 3">
    <name type="scientific">Pseudodesulfovibrio portus</name>
    <dbReference type="NCBI Taxonomy" id="231439"/>
    <lineage>
        <taxon>Bacteria</taxon>
        <taxon>Pseudomonadati</taxon>
        <taxon>Thermodesulfobacteriota</taxon>
        <taxon>Desulfovibrionia</taxon>
        <taxon>Desulfovibrionales</taxon>
        <taxon>Desulfovibrionaceae</taxon>
    </lineage>
</organism>
<dbReference type="PROSITE" id="PS51833">
    <property type="entry name" value="HDOD"/>
    <property type="match status" value="1"/>
</dbReference>
<dbReference type="Pfam" id="PF08668">
    <property type="entry name" value="HDOD"/>
    <property type="match status" value="1"/>
</dbReference>
<dbReference type="SUPFAM" id="SSF109604">
    <property type="entry name" value="HD-domain/PDEase-like"/>
    <property type="match status" value="1"/>
</dbReference>
<dbReference type="InterPro" id="IPR014408">
    <property type="entry name" value="dGMP_Pdiesterase_EAL/HD-GYP"/>
</dbReference>
<dbReference type="EMBL" id="AP026708">
    <property type="protein sequence ID" value="BDQ32558.1"/>
    <property type="molecule type" value="Genomic_DNA"/>
</dbReference>
<dbReference type="Proteomes" id="UP001061361">
    <property type="component" value="Chromosome"/>
</dbReference>
<sequence length="402" mass="44103">MRMIVRRPIFKRDRSVWGYELVSDKPWSSDGVGTVSLKRLVSGQLEKLAALGVGPGDGKKLFLNIDSEDLLHDAWSRKWDQCVFGICGGAVCSQACSGFADRAHELGGSVALEADGPSGAAVMDKCDIIKVSLAGKTPADIVGIRKRYKEFSGKLLATDIPDWETFEGTKALGFHYFQGPFFVEPRIEKGAKLQPSMVSKLQLLRELGAPVCEMQELARIIASDVSLSYRILQYINSASFGLKNKIKSIQQAISLLGLDELKHWATVVTMTDLDSTPNGEELAYMALQRARFLSGLASTIKACRHTPETMFLLGLFSMLDALLDHPMEKALEGIPLAIDLKEGLCGADNEYGDCLRMLAAVERGDWEMANGLLSRYGACVTKAATEYLKASRWAARQLPNMK</sequence>
<dbReference type="PANTHER" id="PTHR33525">
    <property type="match status" value="1"/>
</dbReference>
<protein>
    <recommendedName>
        <fullName evidence="1">HDOD domain-containing protein</fullName>
    </recommendedName>
</protein>
<dbReference type="InterPro" id="IPR035919">
    <property type="entry name" value="EAL_sf"/>
</dbReference>
<accession>A0ABN6RQJ0</accession>
<keyword evidence="3" id="KW-1185">Reference proteome</keyword>
<dbReference type="SUPFAM" id="SSF141868">
    <property type="entry name" value="EAL domain-like"/>
    <property type="match status" value="1"/>
</dbReference>
<evidence type="ECO:0000259" key="1">
    <source>
        <dbReference type="PROSITE" id="PS51833"/>
    </source>
</evidence>
<dbReference type="PIRSF" id="PIRSF003180">
    <property type="entry name" value="DiGMPpdiest_YuxH"/>
    <property type="match status" value="1"/>
</dbReference>
<dbReference type="InterPro" id="IPR013976">
    <property type="entry name" value="HDOD"/>
</dbReference>
<reference evidence="2" key="1">
    <citation type="submission" date="2022-08" db="EMBL/GenBank/DDBJ databases">
        <title>Genome Sequence of the sulphate-reducing bacterium, Pseudodesulfovibrio portus JCM14722.</title>
        <authorList>
            <person name="Kondo R."/>
            <person name="Kataoka T."/>
        </authorList>
    </citation>
    <scope>NUCLEOTIDE SEQUENCE</scope>
    <source>
        <strain evidence="2">JCM 14722</strain>
    </source>
</reference>
<dbReference type="Gene3D" id="1.10.3210.10">
    <property type="entry name" value="Hypothetical protein af1432"/>
    <property type="match status" value="1"/>
</dbReference>
<feature type="domain" description="HDOD" evidence="1">
    <location>
        <begin position="193"/>
        <end position="382"/>
    </location>
</feature>
<proteinExistence type="predicted"/>
<gene>
    <name evidence="2" type="ORF">JCM14722_01000</name>
</gene>